<dbReference type="EMBL" id="JBHMEI010000104">
    <property type="protein sequence ID" value="MFB9209598.1"/>
    <property type="molecule type" value="Genomic_DNA"/>
</dbReference>
<proteinExistence type="predicted"/>
<evidence type="ECO:0000313" key="2">
    <source>
        <dbReference type="Proteomes" id="UP001589647"/>
    </source>
</evidence>
<sequence>MSTAVVETLAWLIEYWPDLVEARLPMATRRPQHAGELGEQARAERDVQARLERVERSVLGLGESPAPVDVTVLSTILDVLVRADDLAAELTEPTIAPVLAPPGPGQLDARPYLARARACLLAELHDLDEPGPWYALAEPTVHRMYEQVAKALAMLYTGQVVRVTCPWCHGVTPEHPAGGAHTWRVHELPGGQIAIVCHGACEPPAREVGTWWGGAPCWPISEWPRLAKLVRASEAA</sequence>
<evidence type="ECO:0000313" key="1">
    <source>
        <dbReference type="EMBL" id="MFB9209598.1"/>
    </source>
</evidence>
<name>A0ABV5J011_9ACTN</name>
<organism evidence="1 2">
    <name type="scientific">Nonomuraea spiralis</name>
    <dbReference type="NCBI Taxonomy" id="46182"/>
    <lineage>
        <taxon>Bacteria</taxon>
        <taxon>Bacillati</taxon>
        <taxon>Actinomycetota</taxon>
        <taxon>Actinomycetes</taxon>
        <taxon>Streptosporangiales</taxon>
        <taxon>Streptosporangiaceae</taxon>
        <taxon>Nonomuraea</taxon>
    </lineage>
</organism>
<comment type="caution">
    <text evidence="1">The sequence shown here is derived from an EMBL/GenBank/DDBJ whole genome shotgun (WGS) entry which is preliminary data.</text>
</comment>
<dbReference type="RefSeq" id="WP_189648153.1">
    <property type="nucleotide sequence ID" value="NZ_BMRC01000006.1"/>
</dbReference>
<gene>
    <name evidence="1" type="ORF">ACFFV7_51040</name>
</gene>
<protein>
    <submittedName>
        <fullName evidence="1">Uncharacterized protein</fullName>
    </submittedName>
</protein>
<reference evidence="1 2" key="1">
    <citation type="submission" date="2024-09" db="EMBL/GenBank/DDBJ databases">
        <authorList>
            <person name="Sun Q."/>
            <person name="Mori K."/>
        </authorList>
    </citation>
    <scope>NUCLEOTIDE SEQUENCE [LARGE SCALE GENOMIC DNA]</scope>
    <source>
        <strain evidence="1 2">CCM 3426</strain>
    </source>
</reference>
<dbReference type="Proteomes" id="UP001589647">
    <property type="component" value="Unassembled WGS sequence"/>
</dbReference>
<keyword evidence="2" id="KW-1185">Reference proteome</keyword>
<accession>A0ABV5J011</accession>